<dbReference type="EMBL" id="MCIF01000002">
    <property type="protein sequence ID" value="RAQ94301.1"/>
    <property type="molecule type" value="Genomic_DNA"/>
</dbReference>
<dbReference type="CDD" id="cd06170">
    <property type="entry name" value="LuxR_C_like"/>
    <property type="match status" value="1"/>
</dbReference>
<evidence type="ECO:0000256" key="2">
    <source>
        <dbReference type="ARBA" id="ARBA00022840"/>
    </source>
</evidence>
<dbReference type="GO" id="GO:0003677">
    <property type="term" value="F:DNA binding"/>
    <property type="evidence" value="ECO:0007669"/>
    <property type="project" value="InterPro"/>
</dbReference>
<protein>
    <recommendedName>
        <fullName evidence="3">HTH luxR-type domain-containing protein</fullName>
    </recommendedName>
</protein>
<dbReference type="SUPFAM" id="SSF52540">
    <property type="entry name" value="P-loop containing nucleoside triphosphate hydrolases"/>
    <property type="match status" value="1"/>
</dbReference>
<sequence>MQQYGLSHDETALVGRDRELARLRSLEAKSRAGSLQVALLAGEPGLGKTRLLREIARCARQQGTTVLEGGASDAEGMPPYLPFLEALGQHIRSASTDELRAQAGTMVSVLATILPELSLRLGESVSSYPLPPEQARLRLFEAVGVFLSAIATPRPLLLILDDLHWSDRASLDLLCHVAQHQTNTRLLIVGAYRDGELMQRAAFERALTELARLRLLTPITLAPLTATAVAALASGYLGAAVDPAVSRLLAAQSEGNPFLAEELLRGWLESGALAQQQDGGAFYLVAPHPPLLPPSILNAVRQRLARLAPATAELLRCASIIGRTFDLALLARVTGQDEESAEECLHEAVQARLIHQLPPTATTAPTPFAFSHDTIRQCLYQEVRAVRRLRLHTRIGQELELRLARAHASTSAQQLAELAFHFARSGEVERGATYSQRAAQQALQTYAPAEAMAHQQTALQLLSADDPRRGPWLLELGAAALLASAWQEAIDAFQCAQEWGRRHGEQHLIGCAALGLGRAYWRQERIGPARLALEQAVAELSAQTTAETVEALVELGSLLILSLHQQEAALTCLERALDLARQLGERRLEAAACRALGNLLVRTNQIESGLPLLEQALSLAISLGEALEVSECCACLTMAYGWHGALDRRAQLFPLWLEYARRCHDPYQLRHLYTHLASSYALRSQWAEADEALDRSQSVVEELASPEPAALLQWTRGLLLAPRGHLSEAEDLIKTALVWYRQHASQSLAWWLGGLGFVQAIQGKQQEARTCLAELETLVAPLPAESMPLAHALCFMAATSAVLADQTWATRLYPRLLPFRGQFHSFLVDRLLGELALLTGETAAAETHLARAEAAARRLSLSFELAATLGTQSFLVLVRDGPQGIAQARLRLEEAVALSISTGTPTLAQLLQQQWQEWVHPHERAAGRPDRSTRLAHQPLPAGLSAREGQVLRLVAQGKSNRQIAEILVISERTVANHLRNIFNKTGVDNRAAAAVFAIRHGLLD</sequence>
<dbReference type="RefSeq" id="WP_112426089.1">
    <property type="nucleotide sequence ID" value="NZ_MCIF01000002.1"/>
</dbReference>
<dbReference type="PRINTS" id="PR00038">
    <property type="entry name" value="HTHLUXR"/>
</dbReference>
<dbReference type="GO" id="GO:0005737">
    <property type="term" value="C:cytoplasm"/>
    <property type="evidence" value="ECO:0007669"/>
    <property type="project" value="TreeGrafter"/>
</dbReference>
<dbReference type="AlphaFoldDB" id="A0A328VC12"/>
<comment type="caution">
    <text evidence="4">The sequence shown here is derived from an EMBL/GenBank/DDBJ whole genome shotgun (WGS) entry which is preliminary data.</text>
</comment>
<dbReference type="SMART" id="SM00421">
    <property type="entry name" value="HTH_LUXR"/>
    <property type="match status" value="1"/>
</dbReference>
<proteinExistence type="predicted"/>
<dbReference type="InterPro" id="IPR011990">
    <property type="entry name" value="TPR-like_helical_dom_sf"/>
</dbReference>
<dbReference type="Gene3D" id="3.40.50.300">
    <property type="entry name" value="P-loop containing nucleotide triphosphate hydrolases"/>
    <property type="match status" value="1"/>
</dbReference>
<dbReference type="GO" id="GO:0005524">
    <property type="term" value="F:ATP binding"/>
    <property type="evidence" value="ECO:0007669"/>
    <property type="project" value="UniProtKB-KW"/>
</dbReference>
<dbReference type="Pfam" id="PF00196">
    <property type="entry name" value="GerE"/>
    <property type="match status" value="1"/>
</dbReference>
<dbReference type="Pfam" id="PF13191">
    <property type="entry name" value="AAA_16"/>
    <property type="match status" value="1"/>
</dbReference>
<accession>A0A328VC12</accession>
<keyword evidence="5" id="KW-1185">Reference proteome</keyword>
<dbReference type="PROSITE" id="PS00622">
    <property type="entry name" value="HTH_LUXR_1"/>
    <property type="match status" value="1"/>
</dbReference>
<feature type="domain" description="HTH luxR-type" evidence="3">
    <location>
        <begin position="937"/>
        <end position="1002"/>
    </location>
</feature>
<dbReference type="InterPro" id="IPR000792">
    <property type="entry name" value="Tscrpt_reg_LuxR_C"/>
</dbReference>
<dbReference type="OrthoDB" id="9758570at2"/>
<keyword evidence="1" id="KW-0547">Nucleotide-binding</keyword>
<reference evidence="4 5" key="1">
    <citation type="submission" date="2016-08" db="EMBL/GenBank/DDBJ databases">
        <title>Analysis of Carbohydrate Active Enzymes in Thermogemmatispora T81 Reveals Carbohydrate Degradation Ability.</title>
        <authorList>
            <person name="Tomazini A."/>
            <person name="Lal S."/>
            <person name="Stott M."/>
            <person name="Henrissat B."/>
            <person name="Polikarpov I."/>
            <person name="Sparling R."/>
            <person name="Levin D.B."/>
        </authorList>
    </citation>
    <scope>NUCLEOTIDE SEQUENCE [LARGE SCALE GENOMIC DNA]</scope>
    <source>
        <strain evidence="4 5">T81</strain>
    </source>
</reference>
<evidence type="ECO:0000259" key="3">
    <source>
        <dbReference type="PROSITE" id="PS50043"/>
    </source>
</evidence>
<dbReference type="GO" id="GO:0004016">
    <property type="term" value="F:adenylate cyclase activity"/>
    <property type="evidence" value="ECO:0007669"/>
    <property type="project" value="TreeGrafter"/>
</dbReference>
<dbReference type="Gene3D" id="1.25.40.10">
    <property type="entry name" value="Tetratricopeptide repeat domain"/>
    <property type="match status" value="2"/>
</dbReference>
<dbReference type="SUPFAM" id="SSF48452">
    <property type="entry name" value="TPR-like"/>
    <property type="match status" value="2"/>
</dbReference>
<evidence type="ECO:0000313" key="4">
    <source>
        <dbReference type="EMBL" id="RAQ94301.1"/>
    </source>
</evidence>
<dbReference type="PANTHER" id="PTHR16305">
    <property type="entry name" value="TESTICULAR SOLUBLE ADENYLYL CYCLASE"/>
    <property type="match status" value="1"/>
</dbReference>
<dbReference type="PANTHER" id="PTHR16305:SF35">
    <property type="entry name" value="TRANSCRIPTIONAL ACTIVATOR DOMAIN"/>
    <property type="match status" value="1"/>
</dbReference>
<dbReference type="PROSITE" id="PS50043">
    <property type="entry name" value="HTH_LUXR_2"/>
    <property type="match status" value="1"/>
</dbReference>
<organism evidence="4 5">
    <name type="scientific">Thermogemmatispora tikiterensis</name>
    <dbReference type="NCBI Taxonomy" id="1825093"/>
    <lineage>
        <taxon>Bacteria</taxon>
        <taxon>Bacillati</taxon>
        <taxon>Chloroflexota</taxon>
        <taxon>Ktedonobacteria</taxon>
        <taxon>Thermogemmatisporales</taxon>
        <taxon>Thermogemmatisporaceae</taxon>
        <taxon>Thermogemmatispora</taxon>
    </lineage>
</organism>
<evidence type="ECO:0000256" key="1">
    <source>
        <dbReference type="ARBA" id="ARBA00022741"/>
    </source>
</evidence>
<dbReference type="Proteomes" id="UP000248706">
    <property type="component" value="Unassembled WGS sequence"/>
</dbReference>
<keyword evidence="2" id="KW-0067">ATP-binding</keyword>
<dbReference type="GO" id="GO:0006355">
    <property type="term" value="P:regulation of DNA-templated transcription"/>
    <property type="evidence" value="ECO:0007669"/>
    <property type="project" value="InterPro"/>
</dbReference>
<dbReference type="InterPro" id="IPR041664">
    <property type="entry name" value="AAA_16"/>
</dbReference>
<dbReference type="InterPro" id="IPR016032">
    <property type="entry name" value="Sig_transdc_resp-reg_C-effctor"/>
</dbReference>
<dbReference type="Gene3D" id="1.10.10.10">
    <property type="entry name" value="Winged helix-like DNA-binding domain superfamily/Winged helix DNA-binding domain"/>
    <property type="match status" value="1"/>
</dbReference>
<evidence type="ECO:0000313" key="5">
    <source>
        <dbReference type="Proteomes" id="UP000248706"/>
    </source>
</evidence>
<dbReference type="InterPro" id="IPR027417">
    <property type="entry name" value="P-loop_NTPase"/>
</dbReference>
<name>A0A328VC12_9CHLR</name>
<dbReference type="SUPFAM" id="SSF46894">
    <property type="entry name" value="C-terminal effector domain of the bipartite response regulators"/>
    <property type="match status" value="1"/>
</dbReference>
<dbReference type="InterPro" id="IPR036388">
    <property type="entry name" value="WH-like_DNA-bd_sf"/>
</dbReference>
<gene>
    <name evidence="4" type="ORF">A4R35_02075</name>
</gene>